<comment type="function">
    <text evidence="1">Part of the ABC transporter complex PstSACB involved in phosphate import.</text>
</comment>
<dbReference type="CDD" id="cd13653">
    <property type="entry name" value="PBP2_phosphate_like_1"/>
    <property type="match status" value="1"/>
</dbReference>
<keyword evidence="9" id="KW-0472">Membrane</keyword>
<evidence type="ECO:0000256" key="5">
    <source>
        <dbReference type="ARBA" id="ARBA00022448"/>
    </source>
</evidence>
<dbReference type="Gene3D" id="3.40.190.10">
    <property type="entry name" value="Periplasmic binding protein-like II"/>
    <property type="match status" value="2"/>
</dbReference>
<dbReference type="EMBL" id="JBHTIU010000039">
    <property type="protein sequence ID" value="MFD0870151.1"/>
    <property type="molecule type" value="Genomic_DNA"/>
</dbReference>
<keyword evidence="10 12" id="KW-0564">Palmitate</keyword>
<evidence type="ECO:0000256" key="11">
    <source>
        <dbReference type="ARBA" id="ARBA00023288"/>
    </source>
</evidence>
<keyword evidence="11 12" id="KW-0449">Lipoprotein</keyword>
<evidence type="ECO:0000256" key="10">
    <source>
        <dbReference type="ARBA" id="ARBA00023139"/>
    </source>
</evidence>
<dbReference type="NCBIfam" id="TIGR02136">
    <property type="entry name" value="ptsS_2"/>
    <property type="match status" value="1"/>
</dbReference>
<evidence type="ECO:0000256" key="8">
    <source>
        <dbReference type="ARBA" id="ARBA00022729"/>
    </source>
</evidence>
<feature type="signal peptide" evidence="12">
    <location>
        <begin position="1"/>
        <end position="24"/>
    </location>
</feature>
<dbReference type="PANTHER" id="PTHR30570:SF4">
    <property type="entry name" value="PHOSPHATE-BINDING PROTEIN PSTS 1"/>
    <property type="match status" value="1"/>
</dbReference>
<protein>
    <recommendedName>
        <fullName evidence="12">Phosphate-binding protein</fullName>
    </recommendedName>
</protein>
<evidence type="ECO:0000256" key="1">
    <source>
        <dbReference type="ARBA" id="ARBA00002841"/>
    </source>
</evidence>
<dbReference type="PANTHER" id="PTHR30570">
    <property type="entry name" value="PERIPLASMIC PHOSPHATE BINDING COMPONENT OF PHOSPHATE ABC TRANSPORTER"/>
    <property type="match status" value="1"/>
</dbReference>
<keyword evidence="8 12" id="KW-0732">Signal</keyword>
<evidence type="ECO:0000256" key="13">
    <source>
        <dbReference type="SAM" id="MobiDB-lite"/>
    </source>
</evidence>
<feature type="region of interest" description="Disordered" evidence="13">
    <location>
        <begin position="32"/>
        <end position="56"/>
    </location>
</feature>
<evidence type="ECO:0000259" key="14">
    <source>
        <dbReference type="Pfam" id="PF12849"/>
    </source>
</evidence>
<evidence type="ECO:0000313" key="15">
    <source>
        <dbReference type="EMBL" id="MFD0870151.1"/>
    </source>
</evidence>
<evidence type="ECO:0000256" key="7">
    <source>
        <dbReference type="ARBA" id="ARBA00022592"/>
    </source>
</evidence>
<feature type="domain" description="PBP" evidence="14">
    <location>
        <begin position="54"/>
        <end position="285"/>
    </location>
</feature>
<sequence length="303" mass="32212">MFKKVTKKGLSLALSAVLAVGLLAGCGGKEPAGNAGANPSPSPTATAQANEPDKNPEISGMVTSSGSTALLPLVKQAAEDFMAKHEKVTINVTGGGSGTGVKNVADGTSHIGNSDVEADEQYKDILVDHIVAIAPFALIVHKDVTVDNLTKQQAADIYMGKITNWKEVGGEDKPIVLVHRQDSSGSRKIIRKLILDGQEFSKEGVTQDSSKTVVEAVASTEASIGYVDTPYLNDQVKALKIDGVAFSKETIKDGTYKLYGEEHMYTKGQPEGATKAFLDYIMSDEFQNEKVEKLGFLPANLLK</sequence>
<comment type="similarity">
    <text evidence="3 12">Belongs to the PstS family.</text>
</comment>
<feature type="chain" id="PRO_5044950800" description="Phosphate-binding protein" evidence="12">
    <location>
        <begin position="25"/>
        <end position="303"/>
    </location>
</feature>
<keyword evidence="16" id="KW-1185">Reference proteome</keyword>
<dbReference type="RefSeq" id="WP_379288662.1">
    <property type="nucleotide sequence ID" value="NZ_JBHTIU010000039.1"/>
</dbReference>
<comment type="caution">
    <text evidence="15">The sequence shown here is derived from an EMBL/GenBank/DDBJ whole genome shotgun (WGS) entry which is preliminary data.</text>
</comment>
<dbReference type="Proteomes" id="UP001597120">
    <property type="component" value="Unassembled WGS sequence"/>
</dbReference>
<keyword evidence="6 12" id="KW-1003">Cell membrane</keyword>
<reference evidence="16" key="1">
    <citation type="journal article" date="2019" name="Int. J. Syst. Evol. Microbiol.">
        <title>The Global Catalogue of Microorganisms (GCM) 10K type strain sequencing project: providing services to taxonomists for standard genome sequencing and annotation.</title>
        <authorList>
            <consortium name="The Broad Institute Genomics Platform"/>
            <consortium name="The Broad Institute Genome Sequencing Center for Infectious Disease"/>
            <person name="Wu L."/>
            <person name="Ma J."/>
        </authorList>
    </citation>
    <scope>NUCLEOTIDE SEQUENCE [LARGE SCALE GENOMIC DNA]</scope>
    <source>
        <strain evidence="16">CCUG 57263</strain>
    </source>
</reference>
<dbReference type="PROSITE" id="PS51257">
    <property type="entry name" value="PROKAR_LIPOPROTEIN"/>
    <property type="match status" value="1"/>
</dbReference>
<dbReference type="Pfam" id="PF12849">
    <property type="entry name" value="PBP_like_2"/>
    <property type="match status" value="1"/>
</dbReference>
<comment type="subcellular location">
    <subcellularLocation>
        <location evidence="2 12">Cell membrane</location>
        <topology evidence="2 12">Lipid-anchor</topology>
    </subcellularLocation>
</comment>
<evidence type="ECO:0000256" key="6">
    <source>
        <dbReference type="ARBA" id="ARBA00022475"/>
    </source>
</evidence>
<gene>
    <name evidence="15" type="ORF">ACFQ03_13400</name>
</gene>
<evidence type="ECO:0000313" key="16">
    <source>
        <dbReference type="Proteomes" id="UP001597120"/>
    </source>
</evidence>
<keyword evidence="7 12" id="KW-0592">Phosphate transport</keyword>
<evidence type="ECO:0000256" key="2">
    <source>
        <dbReference type="ARBA" id="ARBA00004193"/>
    </source>
</evidence>
<organism evidence="15 16">
    <name type="scientific">Paenibacillus residui</name>
    <dbReference type="NCBI Taxonomy" id="629724"/>
    <lineage>
        <taxon>Bacteria</taxon>
        <taxon>Bacillati</taxon>
        <taxon>Bacillota</taxon>
        <taxon>Bacilli</taxon>
        <taxon>Bacillales</taxon>
        <taxon>Paenibacillaceae</taxon>
        <taxon>Paenibacillus</taxon>
    </lineage>
</organism>
<dbReference type="InterPro" id="IPR011862">
    <property type="entry name" value="Phos-bd"/>
</dbReference>
<evidence type="ECO:0000256" key="4">
    <source>
        <dbReference type="ARBA" id="ARBA00011529"/>
    </source>
</evidence>
<evidence type="ECO:0000256" key="3">
    <source>
        <dbReference type="ARBA" id="ARBA00008725"/>
    </source>
</evidence>
<keyword evidence="5 12" id="KW-0813">Transport</keyword>
<proteinExistence type="inferred from homology"/>
<evidence type="ECO:0000256" key="12">
    <source>
        <dbReference type="RuleBase" id="RU367119"/>
    </source>
</evidence>
<comment type="function">
    <text evidence="12">Involved in the system for phosphate transport across the cytoplasmic membrane.</text>
</comment>
<accession>A0ABW3DA45</accession>
<name>A0ABW3DA45_9BACL</name>
<feature type="compositionally biased region" description="Polar residues" evidence="13">
    <location>
        <begin position="37"/>
        <end position="49"/>
    </location>
</feature>
<evidence type="ECO:0000256" key="9">
    <source>
        <dbReference type="ARBA" id="ARBA00023136"/>
    </source>
</evidence>
<comment type="subunit">
    <text evidence="4 12">The complex is composed of two ATP-binding proteins (PstB), two transmembrane proteins (PstC and PstA) and a solute-binding protein (PstS).</text>
</comment>
<dbReference type="InterPro" id="IPR050811">
    <property type="entry name" value="Phosphate_ABC_transporter"/>
</dbReference>
<dbReference type="SUPFAM" id="SSF53850">
    <property type="entry name" value="Periplasmic binding protein-like II"/>
    <property type="match status" value="1"/>
</dbReference>
<dbReference type="InterPro" id="IPR024370">
    <property type="entry name" value="PBP_domain"/>
</dbReference>